<dbReference type="OrthoDB" id="198812at2"/>
<proteinExistence type="predicted"/>
<protein>
    <submittedName>
        <fullName evidence="1">Uncharacterized protein</fullName>
    </submittedName>
</protein>
<dbReference type="eggNOG" id="ENOG50332WC">
    <property type="taxonomic scope" value="Bacteria"/>
</dbReference>
<evidence type="ECO:0000313" key="2">
    <source>
        <dbReference type="Proteomes" id="UP000029444"/>
    </source>
</evidence>
<comment type="caution">
    <text evidence="1">The sequence shown here is derived from an EMBL/GenBank/DDBJ whole genome shotgun (WGS) entry which is preliminary data.</text>
</comment>
<keyword evidence="2" id="KW-1185">Reference proteome</keyword>
<dbReference type="Proteomes" id="UP000029444">
    <property type="component" value="Unassembled WGS sequence"/>
</dbReference>
<dbReference type="RefSeq" id="WP_035234720.1">
    <property type="nucleotide sequence ID" value="NZ_ARXV01000018.1"/>
</dbReference>
<dbReference type="EMBL" id="ARXV01000018">
    <property type="protein sequence ID" value="KGD63386.1"/>
    <property type="molecule type" value="Genomic_DNA"/>
</dbReference>
<evidence type="ECO:0000313" key="1">
    <source>
        <dbReference type="EMBL" id="KGD63386.1"/>
    </source>
</evidence>
<sequence>MAASAEHDKLVSMTARWFKRQGFAVVATELASYGNREQPDVYACRQSCSAMAEIKVSRADFFADAKKPERAQGGLGHYRFYVCPEGMIQPGELPQGWGLLYAIGRSISPVLMPKGNMWPGPKNLDDNWGPFAHDEDGDAARAALFSIARRLAAGKPTYT</sequence>
<organism evidence="1 2">
    <name type="scientific">Alcanivorax nanhaiticus</name>
    <dbReference type="NCBI Taxonomy" id="1177154"/>
    <lineage>
        <taxon>Bacteria</taxon>
        <taxon>Pseudomonadati</taxon>
        <taxon>Pseudomonadota</taxon>
        <taxon>Gammaproteobacteria</taxon>
        <taxon>Oceanospirillales</taxon>
        <taxon>Alcanivoracaceae</taxon>
        <taxon>Alcanivorax</taxon>
    </lineage>
</organism>
<accession>A0A095SFG8</accession>
<reference evidence="1 2" key="1">
    <citation type="submission" date="2012-09" db="EMBL/GenBank/DDBJ databases">
        <title>Genome Sequence of alkane-degrading Bacterium Alcanivorax sp. 19-m-6.</title>
        <authorList>
            <person name="Lai Q."/>
            <person name="Shao Z."/>
        </authorList>
    </citation>
    <scope>NUCLEOTIDE SEQUENCE [LARGE SCALE GENOMIC DNA]</scope>
    <source>
        <strain evidence="1 2">19-m-6</strain>
    </source>
</reference>
<name>A0A095SFG8_9GAMM</name>
<dbReference type="AlphaFoldDB" id="A0A095SFG8"/>
<dbReference type="STRING" id="1177154.Y5S_03372"/>
<gene>
    <name evidence="1" type="ORF">Y5S_03372</name>
</gene>